<gene>
    <name evidence="1" type="ORF">BKA59DRAFT_450041</name>
</gene>
<accession>A0A8K0SCA9</accession>
<comment type="caution">
    <text evidence="1">The sequence shown here is derived from an EMBL/GenBank/DDBJ whole genome shotgun (WGS) entry which is preliminary data.</text>
</comment>
<dbReference type="EMBL" id="JAGPXF010000001">
    <property type="protein sequence ID" value="KAH7263852.1"/>
    <property type="molecule type" value="Genomic_DNA"/>
</dbReference>
<name>A0A8K0SCA9_9HYPO</name>
<reference evidence="1" key="1">
    <citation type="journal article" date="2021" name="Nat. Commun.">
        <title>Genetic determinants of endophytism in the Arabidopsis root mycobiome.</title>
        <authorList>
            <person name="Mesny F."/>
            <person name="Miyauchi S."/>
            <person name="Thiergart T."/>
            <person name="Pickel B."/>
            <person name="Atanasova L."/>
            <person name="Karlsson M."/>
            <person name="Huettel B."/>
            <person name="Barry K.W."/>
            <person name="Haridas S."/>
            <person name="Chen C."/>
            <person name="Bauer D."/>
            <person name="Andreopoulos W."/>
            <person name="Pangilinan J."/>
            <person name="LaButti K."/>
            <person name="Riley R."/>
            <person name="Lipzen A."/>
            <person name="Clum A."/>
            <person name="Drula E."/>
            <person name="Henrissat B."/>
            <person name="Kohler A."/>
            <person name="Grigoriev I.V."/>
            <person name="Martin F.M."/>
            <person name="Hacquard S."/>
        </authorList>
    </citation>
    <scope>NUCLEOTIDE SEQUENCE</scope>
    <source>
        <strain evidence="1">MPI-SDFR-AT-0068</strain>
    </source>
</reference>
<protein>
    <submittedName>
        <fullName evidence="1">Uncharacterized protein</fullName>
    </submittedName>
</protein>
<dbReference type="OrthoDB" id="10057598at2759"/>
<keyword evidence="2" id="KW-1185">Reference proteome</keyword>
<dbReference type="AlphaFoldDB" id="A0A8K0SCA9"/>
<organism evidence="1 2">
    <name type="scientific">Fusarium tricinctum</name>
    <dbReference type="NCBI Taxonomy" id="61284"/>
    <lineage>
        <taxon>Eukaryota</taxon>
        <taxon>Fungi</taxon>
        <taxon>Dikarya</taxon>
        <taxon>Ascomycota</taxon>
        <taxon>Pezizomycotina</taxon>
        <taxon>Sordariomycetes</taxon>
        <taxon>Hypocreomycetidae</taxon>
        <taxon>Hypocreales</taxon>
        <taxon>Nectriaceae</taxon>
        <taxon>Fusarium</taxon>
        <taxon>Fusarium tricinctum species complex</taxon>
    </lineage>
</organism>
<evidence type="ECO:0000313" key="1">
    <source>
        <dbReference type="EMBL" id="KAH7263852.1"/>
    </source>
</evidence>
<dbReference type="Proteomes" id="UP000813427">
    <property type="component" value="Unassembled WGS sequence"/>
</dbReference>
<evidence type="ECO:0000313" key="2">
    <source>
        <dbReference type="Proteomes" id="UP000813427"/>
    </source>
</evidence>
<proteinExistence type="predicted"/>
<sequence>MYSESKNNDSELLTEGPLAVGYLSPASSEHHVDEPPLTTMDQLSPIEPFVPLPPLSDFLHTALLENTVSTPYRTATQLQSNILRLLRINSGFSPVENGIAGMDEDRRSTYSPDLIKIGLPMLRRAGLPEPTCLQDILDWPSLSSDNTFAYKVLNLSKASHPELGIQIGLARAFLDLEDWAARHPNLLDERGSQALAEIVKRKINCLVACLKELELDDIQYAYFVNGYYWGRNEVEKISPAIVVHSLLPVSPIAVVESLVVKWADSAVKWTNRKELFWWDFRDGQLSPYFAIAHGTLPLAIADKHP</sequence>